<evidence type="ECO:0000313" key="2">
    <source>
        <dbReference type="Proteomes" id="UP001165960"/>
    </source>
</evidence>
<evidence type="ECO:0000313" key="1">
    <source>
        <dbReference type="EMBL" id="KAJ9071922.1"/>
    </source>
</evidence>
<accession>A0ACC2TBJ9</accession>
<dbReference type="Proteomes" id="UP001165960">
    <property type="component" value="Unassembled WGS sequence"/>
</dbReference>
<dbReference type="EMBL" id="QTSX02003084">
    <property type="protein sequence ID" value="KAJ9071922.1"/>
    <property type="molecule type" value="Genomic_DNA"/>
</dbReference>
<organism evidence="1 2">
    <name type="scientific">Entomophthora muscae</name>
    <dbReference type="NCBI Taxonomy" id="34485"/>
    <lineage>
        <taxon>Eukaryota</taxon>
        <taxon>Fungi</taxon>
        <taxon>Fungi incertae sedis</taxon>
        <taxon>Zoopagomycota</taxon>
        <taxon>Entomophthoromycotina</taxon>
        <taxon>Entomophthoromycetes</taxon>
        <taxon>Entomophthorales</taxon>
        <taxon>Entomophthoraceae</taxon>
        <taxon>Entomophthora</taxon>
    </lineage>
</organism>
<keyword evidence="2" id="KW-1185">Reference proteome</keyword>
<protein>
    <submittedName>
        <fullName evidence="1">Protein transport protein bos1</fullName>
    </submittedName>
</protein>
<sequence length="141" mass="16337">MSNQYSTQAASNTGSFNNDNRGRHRNYEKILEDRRELFEEAEQRPRDSTSLQIDEPEFMQRTNYALDDFLLQGQASLTNLREQRNMLKSARGRALNSASTLGVSKNLIQFIERRSTQDWYLFFAVVILTCILVFLLCTSNS</sequence>
<comment type="caution">
    <text evidence="1">The sequence shown here is derived from an EMBL/GenBank/DDBJ whole genome shotgun (WGS) entry which is preliminary data.</text>
</comment>
<proteinExistence type="predicted"/>
<reference evidence="1" key="1">
    <citation type="submission" date="2022-04" db="EMBL/GenBank/DDBJ databases">
        <title>Genome of the entomopathogenic fungus Entomophthora muscae.</title>
        <authorList>
            <person name="Elya C."/>
            <person name="Lovett B.R."/>
            <person name="Lee E."/>
            <person name="Macias A.M."/>
            <person name="Hajek A.E."/>
            <person name="De Bivort B.L."/>
            <person name="Kasson M.T."/>
            <person name="De Fine Licht H.H."/>
            <person name="Stajich J.E."/>
        </authorList>
    </citation>
    <scope>NUCLEOTIDE SEQUENCE</scope>
    <source>
        <strain evidence="1">Berkeley</strain>
    </source>
</reference>
<name>A0ACC2TBJ9_9FUNG</name>
<gene>
    <name evidence="1" type="primary">BOS1_2</name>
    <name evidence="1" type="ORF">DSO57_1032483</name>
</gene>